<dbReference type="InterPro" id="IPR004360">
    <property type="entry name" value="Glyas_Fos-R_dOase_dom"/>
</dbReference>
<evidence type="ECO:0000313" key="3">
    <source>
        <dbReference type="EMBL" id="QEX24171.1"/>
    </source>
</evidence>
<keyword evidence="4" id="KW-1185">Reference proteome</keyword>
<dbReference type="PANTHER" id="PTHR43048:SF5">
    <property type="entry name" value="BLR5325 PROTEIN"/>
    <property type="match status" value="1"/>
</dbReference>
<dbReference type="InterPro" id="IPR029068">
    <property type="entry name" value="Glyas_Bleomycin-R_OHBP_Dase"/>
</dbReference>
<evidence type="ECO:0000256" key="1">
    <source>
        <dbReference type="ARBA" id="ARBA00022723"/>
    </source>
</evidence>
<dbReference type="PANTHER" id="PTHR43048">
    <property type="entry name" value="METHYLMALONYL-COA EPIMERASE"/>
    <property type="match status" value="1"/>
</dbReference>
<dbReference type="Gene3D" id="3.10.180.10">
    <property type="entry name" value="2,3-Dihydroxybiphenyl 1,2-Dioxygenase, domain 1"/>
    <property type="match status" value="1"/>
</dbReference>
<gene>
    <name evidence="3" type="ORF">FRZ61_41120</name>
</gene>
<dbReference type="PROSITE" id="PS51819">
    <property type="entry name" value="VOC"/>
    <property type="match status" value="1"/>
</dbReference>
<sequence>MMITGFNHTSFTVADIGKSVEFWTRHLGFKAASVSPRQGRWQEEVTGIAGASLMVAHLYGHGHHIEFIQYLAGAIPGAPPQPAQTAAAHVCLEVDDIQKTWAELMAAGASGQGRIADVSTGPVSGCFAGYLRDPNGIIIELLEMKPG</sequence>
<organism evidence="3 4">
    <name type="scientific">Hypericibacter adhaerens</name>
    <dbReference type="NCBI Taxonomy" id="2602016"/>
    <lineage>
        <taxon>Bacteria</taxon>
        <taxon>Pseudomonadati</taxon>
        <taxon>Pseudomonadota</taxon>
        <taxon>Alphaproteobacteria</taxon>
        <taxon>Rhodospirillales</taxon>
        <taxon>Dongiaceae</taxon>
        <taxon>Hypericibacter</taxon>
    </lineage>
</organism>
<dbReference type="GO" id="GO:0046491">
    <property type="term" value="P:L-methylmalonyl-CoA metabolic process"/>
    <property type="evidence" value="ECO:0007669"/>
    <property type="project" value="TreeGrafter"/>
</dbReference>
<name>A0A5J6N338_9PROT</name>
<dbReference type="SUPFAM" id="SSF54593">
    <property type="entry name" value="Glyoxalase/Bleomycin resistance protein/Dihydroxybiphenyl dioxygenase"/>
    <property type="match status" value="1"/>
</dbReference>
<dbReference type="Proteomes" id="UP000325797">
    <property type="component" value="Chromosome"/>
</dbReference>
<feature type="domain" description="VOC" evidence="2">
    <location>
        <begin position="5"/>
        <end position="144"/>
    </location>
</feature>
<evidence type="ECO:0000259" key="2">
    <source>
        <dbReference type="PROSITE" id="PS51819"/>
    </source>
</evidence>
<dbReference type="OrthoDB" id="7187210at2"/>
<dbReference type="AlphaFoldDB" id="A0A5J6N338"/>
<evidence type="ECO:0000313" key="4">
    <source>
        <dbReference type="Proteomes" id="UP000325797"/>
    </source>
</evidence>
<dbReference type="GO" id="GO:0046872">
    <property type="term" value="F:metal ion binding"/>
    <property type="evidence" value="ECO:0007669"/>
    <property type="project" value="UniProtKB-KW"/>
</dbReference>
<keyword evidence="1" id="KW-0479">Metal-binding</keyword>
<dbReference type="GO" id="GO:0004493">
    <property type="term" value="F:methylmalonyl-CoA epimerase activity"/>
    <property type="evidence" value="ECO:0007669"/>
    <property type="project" value="TreeGrafter"/>
</dbReference>
<proteinExistence type="predicted"/>
<dbReference type="InterPro" id="IPR051785">
    <property type="entry name" value="MMCE/EMCE_epimerase"/>
</dbReference>
<dbReference type="RefSeq" id="WP_151119473.1">
    <property type="nucleotide sequence ID" value="NZ_CP042582.1"/>
</dbReference>
<reference evidence="3 4" key="1">
    <citation type="submission" date="2019-08" db="EMBL/GenBank/DDBJ databases">
        <title>Hyperibacter terrae gen. nov., sp. nov. and Hyperibacter viscosus sp. nov., two new members in the family Rhodospirillaceae isolated from the rhizosphere of Hypericum perforatum.</title>
        <authorList>
            <person name="Noviana Z."/>
        </authorList>
    </citation>
    <scope>NUCLEOTIDE SEQUENCE [LARGE SCALE GENOMIC DNA]</scope>
    <source>
        <strain evidence="3 4">R5959</strain>
    </source>
</reference>
<dbReference type="Pfam" id="PF00903">
    <property type="entry name" value="Glyoxalase"/>
    <property type="match status" value="1"/>
</dbReference>
<accession>A0A5J6N338</accession>
<dbReference type="EMBL" id="CP042582">
    <property type="protein sequence ID" value="QEX24171.1"/>
    <property type="molecule type" value="Genomic_DNA"/>
</dbReference>
<dbReference type="KEGG" id="hadh:FRZ61_41120"/>
<dbReference type="InterPro" id="IPR037523">
    <property type="entry name" value="VOC_core"/>
</dbReference>
<protein>
    <recommendedName>
        <fullName evidence="2">VOC domain-containing protein</fullName>
    </recommendedName>
</protein>